<sequence>MDGVDRFSNLPVQIILHILSLLPTKFAVSTSVLSTKFKSLWLDLTNFDFDDNLLFNPAVKRQISYPVTFQNFVESVLTRSSSPTIHKFALRCKSSVEDLFIVNDWIKNVINRKVQEIVLSIEPRSCGGDDVEIPKPLFVSRTLVVLKLNLRLLELSIPDFDEDEVWFPNLKVFHMVVDDPSEDLLKRLFCNFPVLEDLCVEGDLCSAIVEILVSGSRLKRVKLDLRLDGSMTYDYKFVIDGVCLDVIDISDNFLGCYVMPNLISVDTAIVDVSLFDDPIDTSPGLKRATEFLNSIIMVKSLKLSARTINRLMIESFQLPTFYNLTRLESAFYNNYLYPSLEWLKCTPILRVLVLCRDGMQPFQSEWFNAAEPVPLCLKEHLKVIQYKGFQGEWDEIGMLKYMLKNGEVLSEILVEARSSGREGNTTSLYNYNNRMKYTQSGLKNPLRKVLLLCKKSNSRSFPYLGALEKVFDVDSALVVQTLVKEEPHSELHPARK</sequence>
<evidence type="ECO:0000259" key="3">
    <source>
        <dbReference type="Pfam" id="PF24758"/>
    </source>
</evidence>
<proteinExistence type="predicted"/>
<dbReference type="InterPro" id="IPR036047">
    <property type="entry name" value="F-box-like_dom_sf"/>
</dbReference>
<dbReference type="InterPro" id="IPR055411">
    <property type="entry name" value="LRR_FXL15/At3g58940/PEG3-like"/>
</dbReference>
<keyword evidence="5" id="KW-1185">Reference proteome</keyword>
<dbReference type="EMBL" id="JBAMMX010000001">
    <property type="protein sequence ID" value="KAK6946934.1"/>
    <property type="molecule type" value="Genomic_DNA"/>
</dbReference>
<dbReference type="PANTHER" id="PTHR31900">
    <property type="entry name" value="F-BOX/RNI SUPERFAMILY PROTEIN-RELATED"/>
    <property type="match status" value="1"/>
</dbReference>
<dbReference type="CDD" id="cd22160">
    <property type="entry name" value="F-box_AtFBL13-like"/>
    <property type="match status" value="1"/>
</dbReference>
<dbReference type="PANTHER" id="PTHR31900:SF34">
    <property type="entry name" value="EMB|CAB62440.1-RELATED"/>
    <property type="match status" value="1"/>
</dbReference>
<comment type="caution">
    <text evidence="4">The sequence shown here is derived from an EMBL/GenBank/DDBJ whole genome shotgun (WGS) entry which is preliminary data.</text>
</comment>
<dbReference type="InterPro" id="IPR006566">
    <property type="entry name" value="FBD"/>
</dbReference>
<gene>
    <name evidence="4" type="ORF">RJ641_000407</name>
</gene>
<evidence type="ECO:0000313" key="5">
    <source>
        <dbReference type="Proteomes" id="UP001370490"/>
    </source>
</evidence>
<protein>
    <submittedName>
        <fullName evidence="4">FBD domain</fullName>
    </submittedName>
</protein>
<dbReference type="InterPro" id="IPR053781">
    <property type="entry name" value="F-box_AtFBL13-like"/>
</dbReference>
<dbReference type="SUPFAM" id="SSF81383">
    <property type="entry name" value="F-box domain"/>
    <property type="match status" value="1"/>
</dbReference>
<feature type="domain" description="F-box" evidence="1">
    <location>
        <begin position="7"/>
        <end position="45"/>
    </location>
</feature>
<evidence type="ECO:0000259" key="2">
    <source>
        <dbReference type="Pfam" id="PF08387"/>
    </source>
</evidence>
<organism evidence="4 5">
    <name type="scientific">Dillenia turbinata</name>
    <dbReference type="NCBI Taxonomy" id="194707"/>
    <lineage>
        <taxon>Eukaryota</taxon>
        <taxon>Viridiplantae</taxon>
        <taxon>Streptophyta</taxon>
        <taxon>Embryophyta</taxon>
        <taxon>Tracheophyta</taxon>
        <taxon>Spermatophyta</taxon>
        <taxon>Magnoliopsida</taxon>
        <taxon>eudicotyledons</taxon>
        <taxon>Gunneridae</taxon>
        <taxon>Pentapetalae</taxon>
        <taxon>Dilleniales</taxon>
        <taxon>Dilleniaceae</taxon>
        <taxon>Dillenia</taxon>
    </lineage>
</organism>
<dbReference type="AlphaFoldDB" id="A0AAN8ZMB9"/>
<dbReference type="Pfam" id="PF00646">
    <property type="entry name" value="F-box"/>
    <property type="match status" value="1"/>
</dbReference>
<accession>A0AAN8ZMB9</accession>
<evidence type="ECO:0000313" key="4">
    <source>
        <dbReference type="EMBL" id="KAK6946934.1"/>
    </source>
</evidence>
<dbReference type="InterPro" id="IPR050232">
    <property type="entry name" value="FBL13/AtMIF1-like"/>
</dbReference>
<dbReference type="InterPro" id="IPR001810">
    <property type="entry name" value="F-box_dom"/>
</dbReference>
<feature type="domain" description="F-box/LRR-repeat protein 15/At3g58940/PEG3-like LRR" evidence="3">
    <location>
        <begin position="103"/>
        <end position="223"/>
    </location>
</feature>
<feature type="domain" description="FBD" evidence="2">
    <location>
        <begin position="372"/>
        <end position="410"/>
    </location>
</feature>
<reference evidence="4 5" key="1">
    <citation type="submission" date="2023-12" db="EMBL/GenBank/DDBJ databases">
        <title>A high-quality genome assembly for Dillenia turbinata (Dilleniales).</title>
        <authorList>
            <person name="Chanderbali A."/>
        </authorList>
    </citation>
    <scope>NUCLEOTIDE SEQUENCE [LARGE SCALE GENOMIC DNA]</scope>
    <source>
        <strain evidence="4">LSX21</strain>
        <tissue evidence="4">Leaf</tissue>
    </source>
</reference>
<dbReference type="Pfam" id="PF24758">
    <property type="entry name" value="LRR_At5g56370"/>
    <property type="match status" value="1"/>
</dbReference>
<name>A0AAN8ZMB9_9MAGN</name>
<dbReference type="Pfam" id="PF08387">
    <property type="entry name" value="FBD"/>
    <property type="match status" value="1"/>
</dbReference>
<evidence type="ECO:0000259" key="1">
    <source>
        <dbReference type="Pfam" id="PF00646"/>
    </source>
</evidence>
<dbReference type="Proteomes" id="UP001370490">
    <property type="component" value="Unassembled WGS sequence"/>
</dbReference>